<evidence type="ECO:0000313" key="3">
    <source>
        <dbReference type="Proteomes" id="UP000694401"/>
    </source>
</evidence>
<dbReference type="InterPro" id="IPR025615">
    <property type="entry name" value="TILa_dom"/>
</dbReference>
<accession>A0A8D2P8U0</accession>
<dbReference type="Ensembl" id="ENSZLMT00000011041.1">
    <property type="protein sequence ID" value="ENSZLMP00000010745.1"/>
    <property type="gene ID" value="ENSZLMG00000007484.1"/>
</dbReference>
<dbReference type="InterPro" id="IPR001846">
    <property type="entry name" value="VWF_type-D"/>
</dbReference>
<dbReference type="AlphaFoldDB" id="A0A8D2P8U0"/>
<evidence type="ECO:0000259" key="1">
    <source>
        <dbReference type="PROSITE" id="PS51233"/>
    </source>
</evidence>
<dbReference type="PROSITE" id="PS51233">
    <property type="entry name" value="VWFD"/>
    <property type="match status" value="1"/>
</dbReference>
<protein>
    <recommendedName>
        <fullName evidence="1">VWFD domain-containing protein</fullName>
    </recommendedName>
</protein>
<dbReference type="PANTHER" id="PTHR46160">
    <property type="entry name" value="ALPHA-TECTORIN-RELATED"/>
    <property type="match status" value="1"/>
</dbReference>
<dbReference type="Pfam" id="PF00094">
    <property type="entry name" value="VWD"/>
    <property type="match status" value="1"/>
</dbReference>
<evidence type="ECO:0000313" key="2">
    <source>
        <dbReference type="Ensembl" id="ENSZLMP00000010745.1"/>
    </source>
</evidence>
<sequence length="190" mass="21330">MWLRPHPTCPSLFPRFPDLPPYNLDSFCFGGQCVPVSHCGCTRDGRYYRPGEEFWGDDTCRSRCRCDTELGMVVCEDSGCKPGEVCAVVKGVRRCVANSRSICQATGDPHYTTFDGRRYDFMGTCVYLLAGLCSTDPTLTPFAVTVENNHRGSHLVSFTKVSFRVIPCRWVRFQGHCMVFGWVSRPSCGI</sequence>
<feature type="domain" description="VWFD" evidence="1">
    <location>
        <begin position="101"/>
        <end position="190"/>
    </location>
</feature>
<proteinExistence type="predicted"/>
<reference evidence="2" key="1">
    <citation type="submission" date="2025-08" db="UniProtKB">
        <authorList>
            <consortium name="Ensembl"/>
        </authorList>
    </citation>
    <scope>IDENTIFICATION</scope>
</reference>
<dbReference type="Pfam" id="PF12714">
    <property type="entry name" value="TILa"/>
    <property type="match status" value="1"/>
</dbReference>
<dbReference type="InterPro" id="IPR052749">
    <property type="entry name" value="Alpha-tectorin"/>
</dbReference>
<name>A0A8D2P8U0_ZOSLA</name>
<keyword evidence="3" id="KW-1185">Reference proteome</keyword>
<reference evidence="2" key="2">
    <citation type="submission" date="2025-09" db="UniProtKB">
        <authorList>
            <consortium name="Ensembl"/>
        </authorList>
    </citation>
    <scope>IDENTIFICATION</scope>
</reference>
<dbReference type="PANTHER" id="PTHR46160:SF9">
    <property type="entry name" value="PROTEIN PRY2-RELATED"/>
    <property type="match status" value="1"/>
</dbReference>
<dbReference type="Proteomes" id="UP000694401">
    <property type="component" value="Unassembled WGS sequence"/>
</dbReference>
<organism evidence="2 3">
    <name type="scientific">Zosterops lateralis melanops</name>
    <dbReference type="NCBI Taxonomy" id="1220523"/>
    <lineage>
        <taxon>Eukaryota</taxon>
        <taxon>Metazoa</taxon>
        <taxon>Chordata</taxon>
        <taxon>Craniata</taxon>
        <taxon>Vertebrata</taxon>
        <taxon>Euteleostomi</taxon>
        <taxon>Archelosauria</taxon>
        <taxon>Archosauria</taxon>
        <taxon>Dinosauria</taxon>
        <taxon>Saurischia</taxon>
        <taxon>Theropoda</taxon>
        <taxon>Coelurosauria</taxon>
        <taxon>Aves</taxon>
        <taxon>Neognathae</taxon>
        <taxon>Neoaves</taxon>
        <taxon>Telluraves</taxon>
        <taxon>Australaves</taxon>
        <taxon>Passeriformes</taxon>
        <taxon>Sylvioidea</taxon>
        <taxon>Zosteropidae</taxon>
        <taxon>Zosterops</taxon>
    </lineage>
</organism>